<proteinExistence type="predicted"/>
<organism evidence="1">
    <name type="scientific">marine sediment metagenome</name>
    <dbReference type="NCBI Taxonomy" id="412755"/>
    <lineage>
        <taxon>unclassified sequences</taxon>
        <taxon>metagenomes</taxon>
        <taxon>ecological metagenomes</taxon>
    </lineage>
</organism>
<comment type="caution">
    <text evidence="1">The sequence shown here is derived from an EMBL/GenBank/DDBJ whole genome shotgun (WGS) entry which is preliminary data.</text>
</comment>
<sequence length="384" mass="42377">GRIGTTSGYTTSSITLINNPISVKLFLDASDPPTTLKTGGVSGSTSSYDYSVDTNNKLIEANPSFTDTHYAEIRYSYMLPIPVIVSDPVSILQYSPDPNNPAPKKKVIHKEDILEVADAELYAAQFLADHKDPIEKVKRLFVTNVSDAEIGQSVLVIDNFNGITGYYIITRLKKSYPYRADEVTIVSNIIEEENYDVEIEARIKRLEERNASEDDLLLHVISLGSNITFENRYNKLEKRDIAGTETLIWGHFTFGIWGTGKWNDDASLGSYTTSQMIQGSNIYKEFFYDTDFDGSGTATWDTGNKELSFTAGQTRTTDEISKGTKHTYFKVELGAVTGSILTEIAGDGGSTWETVTLNTRTLFGTSSTAGVKLRFTENGASTAK</sequence>
<reference evidence="1" key="1">
    <citation type="journal article" date="2015" name="Nature">
        <title>Complex archaea that bridge the gap between prokaryotes and eukaryotes.</title>
        <authorList>
            <person name="Spang A."/>
            <person name="Saw J.H."/>
            <person name="Jorgensen S.L."/>
            <person name="Zaremba-Niedzwiedzka K."/>
            <person name="Martijn J."/>
            <person name="Lind A.E."/>
            <person name="van Eijk R."/>
            <person name="Schleper C."/>
            <person name="Guy L."/>
            <person name="Ettema T.J."/>
        </authorList>
    </citation>
    <scope>NUCLEOTIDE SEQUENCE</scope>
</reference>
<feature type="non-terminal residue" evidence="1">
    <location>
        <position position="384"/>
    </location>
</feature>
<accession>A0A0F9AJ29</accession>
<evidence type="ECO:0000313" key="1">
    <source>
        <dbReference type="EMBL" id="KKK72176.1"/>
    </source>
</evidence>
<feature type="non-terminal residue" evidence="1">
    <location>
        <position position="1"/>
    </location>
</feature>
<dbReference type="EMBL" id="LAZR01057381">
    <property type="protein sequence ID" value="KKK72176.1"/>
    <property type="molecule type" value="Genomic_DNA"/>
</dbReference>
<name>A0A0F9AJ29_9ZZZZ</name>
<gene>
    <name evidence="1" type="ORF">LCGC14_2906510</name>
</gene>
<protein>
    <submittedName>
        <fullName evidence="1">Uncharacterized protein</fullName>
    </submittedName>
</protein>
<dbReference type="AlphaFoldDB" id="A0A0F9AJ29"/>